<reference evidence="9" key="1">
    <citation type="submission" date="2016-04" db="EMBL/GenBank/DDBJ databases">
        <title>Cephalotus genome sequencing.</title>
        <authorList>
            <person name="Fukushima K."/>
            <person name="Hasebe M."/>
            <person name="Fang X."/>
        </authorList>
    </citation>
    <scope>NUCLEOTIDE SEQUENCE [LARGE SCALE GENOMIC DNA]</scope>
    <source>
        <strain evidence="9">cv. St1</strain>
    </source>
</reference>
<evidence type="ECO:0000259" key="7">
    <source>
        <dbReference type="PROSITE" id="PS50811"/>
    </source>
</evidence>
<protein>
    <submittedName>
        <fullName evidence="8">WRKY domain-containing protein/Plant_zn_clust domain-containing protein</fullName>
    </submittedName>
</protein>
<comment type="caution">
    <text evidence="8">The sequence shown here is derived from an EMBL/GenBank/DDBJ whole genome shotgun (WGS) entry which is preliminary data.</text>
</comment>
<feature type="domain" description="WRKY" evidence="7">
    <location>
        <begin position="261"/>
        <end position="327"/>
    </location>
</feature>
<proteinExistence type="predicted"/>
<dbReference type="PROSITE" id="PS50811">
    <property type="entry name" value="WRKY"/>
    <property type="match status" value="1"/>
</dbReference>
<feature type="compositionally biased region" description="Pro residues" evidence="6">
    <location>
        <begin position="104"/>
        <end position="115"/>
    </location>
</feature>
<evidence type="ECO:0000256" key="2">
    <source>
        <dbReference type="ARBA" id="ARBA00023015"/>
    </source>
</evidence>
<dbReference type="Proteomes" id="UP000187406">
    <property type="component" value="Unassembled WGS sequence"/>
</dbReference>
<evidence type="ECO:0000256" key="1">
    <source>
        <dbReference type="ARBA" id="ARBA00004123"/>
    </source>
</evidence>
<gene>
    <name evidence="8" type="ORF">CFOL_v3_24803</name>
</gene>
<dbReference type="InterPro" id="IPR036576">
    <property type="entry name" value="WRKY_dom_sf"/>
</dbReference>
<dbReference type="Gene3D" id="2.20.25.80">
    <property type="entry name" value="WRKY domain"/>
    <property type="match status" value="1"/>
</dbReference>
<evidence type="ECO:0000256" key="3">
    <source>
        <dbReference type="ARBA" id="ARBA00023125"/>
    </source>
</evidence>
<dbReference type="GO" id="GO:0005634">
    <property type="term" value="C:nucleus"/>
    <property type="evidence" value="ECO:0007669"/>
    <property type="project" value="UniProtKB-SubCell"/>
</dbReference>
<comment type="subcellular location">
    <subcellularLocation>
        <location evidence="1">Nucleus</location>
    </subcellularLocation>
</comment>
<accession>A0A1Q3CM58</accession>
<organism evidence="8 9">
    <name type="scientific">Cephalotus follicularis</name>
    <name type="common">Albany pitcher plant</name>
    <dbReference type="NCBI Taxonomy" id="3775"/>
    <lineage>
        <taxon>Eukaryota</taxon>
        <taxon>Viridiplantae</taxon>
        <taxon>Streptophyta</taxon>
        <taxon>Embryophyta</taxon>
        <taxon>Tracheophyta</taxon>
        <taxon>Spermatophyta</taxon>
        <taxon>Magnoliopsida</taxon>
        <taxon>eudicotyledons</taxon>
        <taxon>Gunneridae</taxon>
        <taxon>Pentapetalae</taxon>
        <taxon>rosids</taxon>
        <taxon>fabids</taxon>
        <taxon>Oxalidales</taxon>
        <taxon>Cephalotaceae</taxon>
        <taxon>Cephalotus</taxon>
    </lineage>
</organism>
<dbReference type="GO" id="GO:0043565">
    <property type="term" value="F:sequence-specific DNA binding"/>
    <property type="evidence" value="ECO:0007669"/>
    <property type="project" value="InterPro"/>
</dbReference>
<dbReference type="SMART" id="SM00774">
    <property type="entry name" value="WRKY"/>
    <property type="match status" value="1"/>
</dbReference>
<dbReference type="Pfam" id="PF10533">
    <property type="entry name" value="Plant_zn_clust"/>
    <property type="match status" value="1"/>
</dbReference>
<name>A0A1Q3CM58_CEPFO</name>
<keyword evidence="5" id="KW-0539">Nucleus</keyword>
<dbReference type="STRING" id="3775.A0A1Q3CM58"/>
<dbReference type="Pfam" id="PF03106">
    <property type="entry name" value="WRKY"/>
    <property type="match status" value="1"/>
</dbReference>
<dbReference type="EMBL" id="BDDD01002375">
    <property type="protein sequence ID" value="GAV81346.1"/>
    <property type="molecule type" value="Genomic_DNA"/>
</dbReference>
<dbReference type="InterPro" id="IPR044810">
    <property type="entry name" value="WRKY_plant"/>
</dbReference>
<dbReference type="InParanoid" id="A0A1Q3CM58"/>
<keyword evidence="4" id="KW-0804">Transcription</keyword>
<dbReference type="InterPro" id="IPR003657">
    <property type="entry name" value="WRKY_dom"/>
</dbReference>
<dbReference type="InterPro" id="IPR018872">
    <property type="entry name" value="Zn-cluster-dom"/>
</dbReference>
<feature type="region of interest" description="Disordered" evidence="6">
    <location>
        <begin position="89"/>
        <end position="137"/>
    </location>
</feature>
<dbReference type="SUPFAM" id="SSF118290">
    <property type="entry name" value="WRKY DNA-binding domain"/>
    <property type="match status" value="1"/>
</dbReference>
<evidence type="ECO:0000256" key="4">
    <source>
        <dbReference type="ARBA" id="ARBA00023163"/>
    </source>
</evidence>
<evidence type="ECO:0000256" key="6">
    <source>
        <dbReference type="SAM" id="MobiDB-lite"/>
    </source>
</evidence>
<dbReference type="GO" id="GO:0003700">
    <property type="term" value="F:DNA-binding transcription factor activity"/>
    <property type="evidence" value="ECO:0007669"/>
    <property type="project" value="InterPro"/>
</dbReference>
<evidence type="ECO:0000256" key="5">
    <source>
        <dbReference type="ARBA" id="ARBA00023242"/>
    </source>
</evidence>
<dbReference type="PANTHER" id="PTHR31282">
    <property type="entry name" value="WRKY TRANSCRIPTION FACTOR 21-RELATED"/>
    <property type="match status" value="1"/>
</dbReference>
<dbReference type="FunFam" id="2.20.25.80:FF:000004">
    <property type="entry name" value="WRKY transcription factor 65"/>
    <property type="match status" value="1"/>
</dbReference>
<dbReference type="OrthoDB" id="1918969at2759"/>
<evidence type="ECO:0000313" key="9">
    <source>
        <dbReference type="Proteomes" id="UP000187406"/>
    </source>
</evidence>
<keyword evidence="2" id="KW-0805">Transcription regulation</keyword>
<dbReference type="GO" id="GO:0005516">
    <property type="term" value="F:calmodulin binding"/>
    <property type="evidence" value="ECO:0007669"/>
    <property type="project" value="UniProtKB-ARBA"/>
</dbReference>
<keyword evidence="3" id="KW-0238">DNA-binding</keyword>
<dbReference type="AlphaFoldDB" id="A0A1Q3CM58"/>
<keyword evidence="9" id="KW-1185">Reference proteome</keyword>
<evidence type="ECO:0000313" key="8">
    <source>
        <dbReference type="EMBL" id="GAV81346.1"/>
    </source>
</evidence>
<sequence length="352" mass="38243">MAMELMMDHVGGGDSLASRTRLEDEALKDEATAGVKAVEDFLRLLSQTKLQNQQQQQSSSLTNSTESEINAASGVAVNHFEKMMSLMGPQSRKGHARFRRGPVTPTPPSPVPVPSTPAVQATKDHDQPNNQQASALKAYCPPPPLPPPPPPPVNRCLPPLPQNHQPKSVAAPVVVTKSGSSLAGQNESLHHPSFSSVIPFLRPSVSSAGKPPLPSSALKRRCHSLDAAPLRCRSSSGRCHCSKKRKSKITGILKALAVGEKAADIPPDNFQWRKYGQKPIKGSPYPRGYYKCSTLKGCPARKHVERDPEDPMMMIITYENDHDHFSNDADDMHASIVLESTNPTAQIEVMLK</sequence>